<protein>
    <submittedName>
        <fullName evidence="3">GDSL ESTERASE/LIPASE 6</fullName>
    </submittedName>
</protein>
<dbReference type="Gene3D" id="3.40.50.1110">
    <property type="entry name" value="SGNH hydrolase"/>
    <property type="match status" value="2"/>
</dbReference>
<organism evidence="3 4">
    <name type="scientific">Salix koriyanagi</name>
    <dbReference type="NCBI Taxonomy" id="2511006"/>
    <lineage>
        <taxon>Eukaryota</taxon>
        <taxon>Viridiplantae</taxon>
        <taxon>Streptophyta</taxon>
        <taxon>Embryophyta</taxon>
        <taxon>Tracheophyta</taxon>
        <taxon>Spermatophyta</taxon>
        <taxon>Magnoliopsida</taxon>
        <taxon>eudicotyledons</taxon>
        <taxon>Gunneridae</taxon>
        <taxon>Pentapetalae</taxon>
        <taxon>rosids</taxon>
        <taxon>fabids</taxon>
        <taxon>Malpighiales</taxon>
        <taxon>Salicaceae</taxon>
        <taxon>Saliceae</taxon>
        <taxon>Salix</taxon>
    </lineage>
</organism>
<keyword evidence="2" id="KW-0732">Signal</keyword>
<dbReference type="PROSITE" id="PS01098">
    <property type="entry name" value="LIPASE_GDSL_SER"/>
    <property type="match status" value="1"/>
</dbReference>
<dbReference type="InterPro" id="IPR008265">
    <property type="entry name" value="Lipase_GDSL_AS"/>
</dbReference>
<comment type="caution">
    <text evidence="3">The sequence shown here is derived from an EMBL/GenBank/DDBJ whole genome shotgun (WGS) entry which is preliminary data.</text>
</comment>
<keyword evidence="4" id="KW-1185">Reference proteome</keyword>
<dbReference type="InterPro" id="IPR044552">
    <property type="entry name" value="GLIP1-5/GLL25"/>
</dbReference>
<dbReference type="PANTHER" id="PTHR45966">
    <property type="entry name" value="GDSL-LIKE LIPASE/ACYLHYDROLASE"/>
    <property type="match status" value="1"/>
</dbReference>
<evidence type="ECO:0000313" key="3">
    <source>
        <dbReference type="EMBL" id="KAJ6768743.1"/>
    </source>
</evidence>
<dbReference type="EMBL" id="JAPFFM010000003">
    <property type="protein sequence ID" value="KAJ6768743.1"/>
    <property type="molecule type" value="Genomic_DNA"/>
</dbReference>
<comment type="similarity">
    <text evidence="1">Belongs to the 'GDSL' lipolytic enzyme family.</text>
</comment>
<dbReference type="GO" id="GO:0016298">
    <property type="term" value="F:lipase activity"/>
    <property type="evidence" value="ECO:0007669"/>
    <property type="project" value="InterPro"/>
</dbReference>
<dbReference type="AlphaFoldDB" id="A0A9Q0WMN2"/>
<dbReference type="Proteomes" id="UP001151752">
    <property type="component" value="Chromosome 8"/>
</dbReference>
<name>A0A9Q0WMN2_9ROSI</name>
<dbReference type="Pfam" id="PF00657">
    <property type="entry name" value="Lipase_GDSL"/>
    <property type="match status" value="1"/>
</dbReference>
<reference evidence="3" key="1">
    <citation type="submission" date="2022-11" db="EMBL/GenBank/DDBJ databases">
        <authorList>
            <person name="Hyden B.L."/>
            <person name="Feng K."/>
            <person name="Yates T."/>
            <person name="Jawdy S."/>
            <person name="Smart L.B."/>
            <person name="Muchero W."/>
        </authorList>
    </citation>
    <scope>NUCLEOTIDE SEQUENCE</scope>
    <source>
        <tissue evidence="3">Shoot tip</tissue>
    </source>
</reference>
<evidence type="ECO:0000256" key="2">
    <source>
        <dbReference type="ARBA" id="ARBA00022729"/>
    </source>
</evidence>
<dbReference type="InterPro" id="IPR036514">
    <property type="entry name" value="SGNH_hydro_sf"/>
</dbReference>
<reference evidence="3" key="2">
    <citation type="journal article" date="2023" name="Int. J. Mol. Sci.">
        <title>De Novo Assembly and Annotation of 11 Diverse Shrub Willow (Salix) Genomes Reveals Novel Gene Organization in Sex-Linked Regions.</title>
        <authorList>
            <person name="Hyden B."/>
            <person name="Feng K."/>
            <person name="Yates T.B."/>
            <person name="Jawdy S."/>
            <person name="Cereghino C."/>
            <person name="Smart L.B."/>
            <person name="Muchero W."/>
        </authorList>
    </citation>
    <scope>NUCLEOTIDE SEQUENCE</scope>
    <source>
        <tissue evidence="3">Shoot tip</tissue>
    </source>
</reference>
<sequence>MDPSRATLISNVEILVVGPVSSANVSAVFIFGDSIFDAGNNHFNRNCSVQADFPPYGSSFFHRSTGRFTNGRTVADFISQFLGIEFQKPFLEAQLAVMNGSRKDYPSNGINFASAGSGVLQATNQDWGVISIQQQLRQFQALVQENQAMLAEVREFDRPNLQAWCSPHCSIFTRPCWVCSGKGPPARCTAGVFGAVYDIVQRFRAIPAQYRFSDVTNACCGDGTHGGLLQCGREGYKICPNPNAFLFWDYFHPTEHAYKLISRALWGGKSSRIRPVNLKTLASTP</sequence>
<proteinExistence type="inferred from homology"/>
<dbReference type="InterPro" id="IPR001087">
    <property type="entry name" value="GDSL"/>
</dbReference>
<gene>
    <name evidence="3" type="ORF">OIU74_022401</name>
</gene>
<evidence type="ECO:0000256" key="1">
    <source>
        <dbReference type="ARBA" id="ARBA00008668"/>
    </source>
</evidence>
<dbReference type="GO" id="GO:0006629">
    <property type="term" value="P:lipid metabolic process"/>
    <property type="evidence" value="ECO:0007669"/>
    <property type="project" value="InterPro"/>
</dbReference>
<dbReference type="PANTHER" id="PTHR45966:SF13">
    <property type="entry name" value="GDSL ESTERASE_LIPASE"/>
    <property type="match status" value="1"/>
</dbReference>
<accession>A0A9Q0WMN2</accession>
<evidence type="ECO:0000313" key="4">
    <source>
        <dbReference type="Proteomes" id="UP001151752"/>
    </source>
</evidence>